<proteinExistence type="predicted"/>
<gene>
    <name evidence="3" type="ORF">WMW72_31835</name>
</gene>
<sequence>MPFAFHPHEYPLSPGCYLMKNDVGEIIYVGKSKCLRNRLRSYFQQTHPRKRTRQLVAEIASIEIVLVNNESESLLLENNLIKIHKPKYNRALKQDHSGYAYLQLTAERLPRLDVYYRNRGRSLSPEPGEKGRSVGGKEQEQEEGVRRLGPFRSRRFRDALLEFVTDHYGLRTCTVLPKKVCLLYHIGKCSGVCEGQITEEEYRERAEQAAGLLAHQGEALIAAMSERMVAYAERLEFEKAQNMLGHIRNLQKTPDKQIVDRESMVDQDVLYFGDSGVMVAKVQAGMLRDFQLYELGAGSGEAACDSFLLTRYTEGLPHELIVNRIGDASSVRAALRRRGLRPPVITRPRRGLKYELLQLCKSNYEYRTSRGIPGQEG</sequence>
<reference evidence="3 4" key="1">
    <citation type="submission" date="2024-04" db="EMBL/GenBank/DDBJ databases">
        <title>draft genome sequnece of Paenibacillus filicis.</title>
        <authorList>
            <person name="Kim D.-U."/>
        </authorList>
    </citation>
    <scope>NUCLEOTIDE SEQUENCE [LARGE SCALE GENOMIC DNA]</scope>
    <source>
        <strain evidence="3 4">KACC14197</strain>
    </source>
</reference>
<dbReference type="Gene3D" id="3.40.1440.10">
    <property type="entry name" value="GIY-YIG endonuclease"/>
    <property type="match status" value="1"/>
</dbReference>
<dbReference type="InterPro" id="IPR000305">
    <property type="entry name" value="GIY-YIG_endonuc"/>
</dbReference>
<evidence type="ECO:0000256" key="1">
    <source>
        <dbReference type="SAM" id="MobiDB-lite"/>
    </source>
</evidence>
<dbReference type="Proteomes" id="UP001469365">
    <property type="component" value="Unassembled WGS sequence"/>
</dbReference>
<feature type="region of interest" description="Disordered" evidence="1">
    <location>
        <begin position="120"/>
        <end position="147"/>
    </location>
</feature>
<dbReference type="CDD" id="cd10434">
    <property type="entry name" value="GIY-YIG_UvrC_Cho"/>
    <property type="match status" value="1"/>
</dbReference>
<dbReference type="Pfam" id="PF01541">
    <property type="entry name" value="GIY-YIG"/>
    <property type="match status" value="1"/>
</dbReference>
<dbReference type="InterPro" id="IPR036876">
    <property type="entry name" value="UVR_dom_sf"/>
</dbReference>
<comment type="caution">
    <text evidence="3">The sequence shown here is derived from an EMBL/GenBank/DDBJ whole genome shotgun (WGS) entry which is preliminary data.</text>
</comment>
<dbReference type="EMBL" id="JBBPCC010000031">
    <property type="protein sequence ID" value="MEK8132497.1"/>
    <property type="molecule type" value="Genomic_DNA"/>
</dbReference>
<dbReference type="InterPro" id="IPR035901">
    <property type="entry name" value="GIY-YIG_endonuc_sf"/>
</dbReference>
<accession>A0ABU9DUM1</accession>
<dbReference type="SMART" id="SM00465">
    <property type="entry name" value="GIYc"/>
    <property type="match status" value="1"/>
</dbReference>
<dbReference type="SUPFAM" id="SSF82771">
    <property type="entry name" value="GIY-YIG endonuclease"/>
    <property type="match status" value="1"/>
</dbReference>
<dbReference type="PANTHER" id="PTHR30562:SF1">
    <property type="entry name" value="UVRABC SYSTEM PROTEIN C"/>
    <property type="match status" value="1"/>
</dbReference>
<feature type="compositionally biased region" description="Basic and acidic residues" evidence="1">
    <location>
        <begin position="127"/>
        <end position="146"/>
    </location>
</feature>
<keyword evidence="4" id="KW-1185">Reference proteome</keyword>
<dbReference type="PANTHER" id="PTHR30562">
    <property type="entry name" value="UVRC/OXIDOREDUCTASE"/>
    <property type="match status" value="1"/>
</dbReference>
<protein>
    <submittedName>
        <fullName evidence="3">GIY-YIG nuclease family protein</fullName>
    </submittedName>
</protein>
<dbReference type="SUPFAM" id="SSF46600">
    <property type="entry name" value="C-terminal UvrC-binding domain of UvrB"/>
    <property type="match status" value="1"/>
</dbReference>
<name>A0ABU9DUM1_9BACL</name>
<dbReference type="InterPro" id="IPR047296">
    <property type="entry name" value="GIY-YIG_UvrC_Cho"/>
</dbReference>
<evidence type="ECO:0000259" key="2">
    <source>
        <dbReference type="PROSITE" id="PS50164"/>
    </source>
</evidence>
<dbReference type="RefSeq" id="WP_341419631.1">
    <property type="nucleotide sequence ID" value="NZ_JBBPCC010000031.1"/>
</dbReference>
<dbReference type="PROSITE" id="PS50164">
    <property type="entry name" value="GIY_YIG"/>
    <property type="match status" value="1"/>
</dbReference>
<evidence type="ECO:0000313" key="3">
    <source>
        <dbReference type="EMBL" id="MEK8132497.1"/>
    </source>
</evidence>
<evidence type="ECO:0000313" key="4">
    <source>
        <dbReference type="Proteomes" id="UP001469365"/>
    </source>
</evidence>
<feature type="domain" description="GIY-YIG" evidence="2">
    <location>
        <begin position="12"/>
        <end position="90"/>
    </location>
</feature>
<organism evidence="3 4">
    <name type="scientific">Paenibacillus filicis</name>
    <dbReference type="NCBI Taxonomy" id="669464"/>
    <lineage>
        <taxon>Bacteria</taxon>
        <taxon>Bacillati</taxon>
        <taxon>Bacillota</taxon>
        <taxon>Bacilli</taxon>
        <taxon>Bacillales</taxon>
        <taxon>Paenibacillaceae</taxon>
        <taxon>Paenibacillus</taxon>
    </lineage>
</organism>
<dbReference type="InterPro" id="IPR050066">
    <property type="entry name" value="UvrABC_protein_C"/>
</dbReference>